<keyword evidence="2" id="KW-0503">Monooxygenase</keyword>
<dbReference type="SUPFAM" id="SSF51905">
    <property type="entry name" value="FAD/NAD(P)-binding domain"/>
    <property type="match status" value="1"/>
</dbReference>
<accession>A0A318V4X1</accession>
<dbReference type="Pfam" id="PF01494">
    <property type="entry name" value="FAD_binding_3"/>
    <property type="match status" value="1"/>
</dbReference>
<protein>
    <submittedName>
        <fullName evidence="4">2-polyprenyl-6-methoxyphenol hydroxylase-like FAD-dependent oxidoreductase</fullName>
    </submittedName>
</protein>
<dbReference type="Proteomes" id="UP000247551">
    <property type="component" value="Unassembled WGS sequence"/>
</dbReference>
<dbReference type="Gene3D" id="3.50.50.60">
    <property type="entry name" value="FAD/NAD(P)-binding domain"/>
    <property type="match status" value="1"/>
</dbReference>
<evidence type="ECO:0000259" key="3">
    <source>
        <dbReference type="Pfam" id="PF01494"/>
    </source>
</evidence>
<comment type="caution">
    <text evidence="4">The sequence shown here is derived from an EMBL/GenBank/DDBJ whole genome shotgun (WGS) entry which is preliminary data.</text>
</comment>
<keyword evidence="1" id="KW-0560">Oxidoreductase</keyword>
<dbReference type="PRINTS" id="PR00420">
    <property type="entry name" value="RNGMNOXGNASE"/>
</dbReference>
<sequence>MNNVKNMAIIGAGVAGLALAIFARKQGIKVTLYERGKHFSSIGAGVTLWPNANFVIQQLGLMNKVLKTGGRPSYMRQCNRQGEQQNEFDIAALNAACGFPTVNLLRRDLIQLLADALQPLNATVIFNQALTSQDMPRLQQQFDLVVGADGRMHSPARQYLYGNTIQPTYQGFINIIGLCAMDHDQSIHEYRDNGERFGIVPVTQKEGYWAAAWLCDMDESKTLKSWFDEMHQRFQHWSGKVQHVLENYDPNSVKRLFVHDLDPLPYWHKDNLIIIGDAAHAPLPTSGQGASQALEDAWHLSQLLKQHQPLDSLLSEFYSTRIHKTSSAQHIGRQVAQQIFHQPPSATQTLQGISTEQLSKLYMEGLGSNH</sequence>
<name>A0A318V4X1_9GAMM</name>
<evidence type="ECO:0000256" key="2">
    <source>
        <dbReference type="ARBA" id="ARBA00023033"/>
    </source>
</evidence>
<dbReference type="AlphaFoldDB" id="A0A318V4X1"/>
<dbReference type="InterPro" id="IPR050493">
    <property type="entry name" value="FAD-dep_Monooxygenase_BioMet"/>
</dbReference>
<dbReference type="PANTHER" id="PTHR13789">
    <property type="entry name" value="MONOOXYGENASE"/>
    <property type="match status" value="1"/>
</dbReference>
<dbReference type="PANTHER" id="PTHR13789:SF309">
    <property type="entry name" value="PUTATIVE (AFU_ORTHOLOGUE AFUA_6G14510)-RELATED"/>
    <property type="match status" value="1"/>
</dbReference>
<reference evidence="4 5" key="1">
    <citation type="submission" date="2018-06" db="EMBL/GenBank/DDBJ databases">
        <title>Genomic Encyclopedia of Type Strains, Phase III (KMG-III): the genomes of soil and plant-associated and newly described type strains.</title>
        <authorList>
            <person name="Whitman W."/>
        </authorList>
    </citation>
    <scope>NUCLEOTIDE SEQUENCE [LARGE SCALE GENOMIC DNA]</scope>
    <source>
        <strain evidence="4 5">CECT 7730</strain>
    </source>
</reference>
<dbReference type="EMBL" id="QKLW01000003">
    <property type="protein sequence ID" value="PYF82498.1"/>
    <property type="molecule type" value="Genomic_DNA"/>
</dbReference>
<proteinExistence type="predicted"/>
<evidence type="ECO:0000313" key="5">
    <source>
        <dbReference type="Proteomes" id="UP000247551"/>
    </source>
</evidence>
<dbReference type="InterPro" id="IPR002938">
    <property type="entry name" value="FAD-bd"/>
</dbReference>
<keyword evidence="5" id="KW-1185">Reference proteome</keyword>
<evidence type="ECO:0000313" key="4">
    <source>
        <dbReference type="EMBL" id="PYF82498.1"/>
    </source>
</evidence>
<dbReference type="GO" id="GO:0071949">
    <property type="term" value="F:FAD binding"/>
    <property type="evidence" value="ECO:0007669"/>
    <property type="project" value="InterPro"/>
</dbReference>
<feature type="domain" description="FAD-binding" evidence="3">
    <location>
        <begin position="8"/>
        <end position="305"/>
    </location>
</feature>
<dbReference type="GO" id="GO:0004497">
    <property type="term" value="F:monooxygenase activity"/>
    <property type="evidence" value="ECO:0007669"/>
    <property type="project" value="UniProtKB-KW"/>
</dbReference>
<gene>
    <name evidence="4" type="ORF">DFP75_103326</name>
</gene>
<organism evidence="4 5">
    <name type="scientific">Marinomonas alcarazii</name>
    <dbReference type="NCBI Taxonomy" id="491949"/>
    <lineage>
        <taxon>Bacteria</taxon>
        <taxon>Pseudomonadati</taxon>
        <taxon>Pseudomonadota</taxon>
        <taxon>Gammaproteobacteria</taxon>
        <taxon>Oceanospirillales</taxon>
        <taxon>Oceanospirillaceae</taxon>
        <taxon>Marinomonas</taxon>
    </lineage>
</organism>
<dbReference type="RefSeq" id="WP_110575083.1">
    <property type="nucleotide sequence ID" value="NZ_QKLW01000003.1"/>
</dbReference>
<dbReference type="InterPro" id="IPR036188">
    <property type="entry name" value="FAD/NAD-bd_sf"/>
</dbReference>
<evidence type="ECO:0000256" key="1">
    <source>
        <dbReference type="ARBA" id="ARBA00023002"/>
    </source>
</evidence>